<sequence length="333" mass="37815">MIDSKLPSTSERNSTRTEAGFEVEQQDDQNDQQHSDADLIDHSSNQPNDYLGDEEVYEEQDDLNNYQLVRDRAKREHRAPVRSLEGKPRVFLLLYVDDMLIASSDITEIRKLKGQLSMEFEMKDLGAAKRILGMNISRDRRNNSLFVSQEDYIQKVLRRVSVEKIHTDDNPADVITKPVTGIKFNTCLDLINVMAETSPLFTQLFFLTKDFVGDNPKFVDHKSSNWETYTKELSRSVKEGGGTHQQVVKTQEYEKMSEEGNWPRPRVISGFNGDASTATEAEDFYCQQTREIIGPGVISGFNGDAITATEATLASTAAETEDFYCQQTREIID</sequence>
<dbReference type="AlphaFoldDB" id="A0A5C7HP39"/>
<evidence type="ECO:0000259" key="2">
    <source>
        <dbReference type="Pfam" id="PF07727"/>
    </source>
</evidence>
<accession>A0A5C7HP39</accession>
<gene>
    <name evidence="3" type="ORF">EZV62_016679</name>
</gene>
<dbReference type="Proteomes" id="UP000323000">
    <property type="component" value="Chromosome 7"/>
</dbReference>
<proteinExistence type="predicted"/>
<dbReference type="OrthoDB" id="1746758at2759"/>
<feature type="domain" description="Reverse transcriptase Ty1/copia-type" evidence="2">
    <location>
        <begin position="85"/>
        <end position="167"/>
    </location>
</feature>
<dbReference type="Pfam" id="PF07727">
    <property type="entry name" value="RVT_2"/>
    <property type="match status" value="1"/>
</dbReference>
<keyword evidence="4" id="KW-1185">Reference proteome</keyword>
<dbReference type="EMBL" id="VAHF01000007">
    <property type="protein sequence ID" value="TXG58850.1"/>
    <property type="molecule type" value="Genomic_DNA"/>
</dbReference>
<organism evidence="3 4">
    <name type="scientific">Acer yangbiense</name>
    <dbReference type="NCBI Taxonomy" id="1000413"/>
    <lineage>
        <taxon>Eukaryota</taxon>
        <taxon>Viridiplantae</taxon>
        <taxon>Streptophyta</taxon>
        <taxon>Embryophyta</taxon>
        <taxon>Tracheophyta</taxon>
        <taxon>Spermatophyta</taxon>
        <taxon>Magnoliopsida</taxon>
        <taxon>eudicotyledons</taxon>
        <taxon>Gunneridae</taxon>
        <taxon>Pentapetalae</taxon>
        <taxon>rosids</taxon>
        <taxon>malvids</taxon>
        <taxon>Sapindales</taxon>
        <taxon>Sapindaceae</taxon>
        <taxon>Hippocastanoideae</taxon>
        <taxon>Acereae</taxon>
        <taxon>Acer</taxon>
    </lineage>
</organism>
<evidence type="ECO:0000313" key="3">
    <source>
        <dbReference type="EMBL" id="TXG58850.1"/>
    </source>
</evidence>
<dbReference type="InterPro" id="IPR013103">
    <property type="entry name" value="RVT_2"/>
</dbReference>
<feature type="compositionally biased region" description="Polar residues" evidence="1">
    <location>
        <begin position="1"/>
        <end position="12"/>
    </location>
</feature>
<comment type="caution">
    <text evidence="3">The sequence shown here is derived from an EMBL/GenBank/DDBJ whole genome shotgun (WGS) entry which is preliminary data.</text>
</comment>
<evidence type="ECO:0000313" key="4">
    <source>
        <dbReference type="Proteomes" id="UP000323000"/>
    </source>
</evidence>
<feature type="compositionally biased region" description="Basic and acidic residues" evidence="1">
    <location>
        <begin position="31"/>
        <end position="41"/>
    </location>
</feature>
<evidence type="ECO:0000256" key="1">
    <source>
        <dbReference type="SAM" id="MobiDB-lite"/>
    </source>
</evidence>
<name>A0A5C7HP39_9ROSI</name>
<feature type="region of interest" description="Disordered" evidence="1">
    <location>
        <begin position="1"/>
        <end position="51"/>
    </location>
</feature>
<reference evidence="4" key="1">
    <citation type="journal article" date="2019" name="Gigascience">
        <title>De novo genome assembly of the endangered Acer yangbiense, a plant species with extremely small populations endemic to Yunnan Province, China.</title>
        <authorList>
            <person name="Yang J."/>
            <person name="Wariss H.M."/>
            <person name="Tao L."/>
            <person name="Zhang R."/>
            <person name="Yun Q."/>
            <person name="Hollingsworth P."/>
            <person name="Dao Z."/>
            <person name="Luo G."/>
            <person name="Guo H."/>
            <person name="Ma Y."/>
            <person name="Sun W."/>
        </authorList>
    </citation>
    <scope>NUCLEOTIDE SEQUENCE [LARGE SCALE GENOMIC DNA]</scope>
    <source>
        <strain evidence="4">cv. Malutang</strain>
    </source>
</reference>
<protein>
    <recommendedName>
        <fullName evidence="2">Reverse transcriptase Ty1/copia-type domain-containing protein</fullName>
    </recommendedName>
</protein>